<dbReference type="Gene3D" id="3.40.1480.10">
    <property type="entry name" value="MOFRL domain"/>
    <property type="match status" value="1"/>
</dbReference>
<dbReference type="InterPro" id="IPR025286">
    <property type="entry name" value="MOFRL_assoc_dom"/>
</dbReference>
<evidence type="ECO:0000259" key="2">
    <source>
        <dbReference type="Pfam" id="PF13660"/>
    </source>
</evidence>
<proteinExistence type="predicted"/>
<dbReference type="PANTHER" id="PTHR12227">
    <property type="entry name" value="GLYCERATE KINASE"/>
    <property type="match status" value="1"/>
</dbReference>
<dbReference type="Pfam" id="PF05161">
    <property type="entry name" value="MOFRL"/>
    <property type="match status" value="1"/>
</dbReference>
<dbReference type="PANTHER" id="PTHR12227:SF0">
    <property type="entry name" value="GLYCERATE KINASE"/>
    <property type="match status" value="1"/>
</dbReference>
<dbReference type="Proteomes" id="UP000176645">
    <property type="component" value="Unassembled WGS sequence"/>
</dbReference>
<dbReference type="InterPro" id="IPR037035">
    <property type="entry name" value="GK-like_C_sf"/>
</dbReference>
<dbReference type="InterPro" id="IPR038614">
    <property type="entry name" value="GK_N_sf"/>
</dbReference>
<name>A0A1G1WHK0_9BACT</name>
<protein>
    <recommendedName>
        <fullName evidence="5">Glycerate kinase</fullName>
    </recommendedName>
</protein>
<dbReference type="InterPro" id="IPR007835">
    <property type="entry name" value="MOFRL"/>
</dbReference>
<dbReference type="GO" id="GO:0005737">
    <property type="term" value="C:cytoplasm"/>
    <property type="evidence" value="ECO:0007669"/>
    <property type="project" value="TreeGrafter"/>
</dbReference>
<sequence length="425" mass="45327">MIIKNFAQLATTPLRRDALEIIDAGFSAINTEKVIKNAVSLEASNLLRVKDQWFDLSRYRRVYLVGIGKAAYAAAKALEGILGDLIIDGVVLDIQTGPLRKVRSLVGTHPNPTQANVSATREITSLLRSAGEEDLVLAIISGGGSALLCSPYQISCEEKSAVIAAMMNSGATIEELNTVRKHLSEIKGGNFAKLAHPAQIVSLIFSDVPGDDVGLVASGPTVLDTTTIADAAKLMARYDVLKKCRLPHCDLVETPKDPVYFQLVTNTVLANNRLAVEAMEVAAVKLEYRAEVFSAQIEGPAVDVAKRLVLNAKPKTALIAAGETTVDVRGSGIGGRNQHLVLASLRYLTDGQVLVSVNSDGMDRTSYAGAIGDKNTVSAAKKKKISADKFLKNCDSFHFFKKVGDGIETGILGSNVADLTLVLAR</sequence>
<dbReference type="AlphaFoldDB" id="A0A1G1WHK0"/>
<evidence type="ECO:0000313" key="3">
    <source>
        <dbReference type="EMBL" id="OGY27081.1"/>
    </source>
</evidence>
<dbReference type="GO" id="GO:0008887">
    <property type="term" value="F:glycerate kinase activity"/>
    <property type="evidence" value="ECO:0007669"/>
    <property type="project" value="InterPro"/>
</dbReference>
<evidence type="ECO:0000259" key="1">
    <source>
        <dbReference type="Pfam" id="PF05161"/>
    </source>
</evidence>
<evidence type="ECO:0000313" key="4">
    <source>
        <dbReference type="Proteomes" id="UP000176645"/>
    </source>
</evidence>
<gene>
    <name evidence="3" type="ORF">A2Z42_01765</name>
</gene>
<dbReference type="EMBL" id="MHCU01000049">
    <property type="protein sequence ID" value="OGY27081.1"/>
    <property type="molecule type" value="Genomic_DNA"/>
</dbReference>
<dbReference type="InterPro" id="IPR039760">
    <property type="entry name" value="MOFRL_protein"/>
</dbReference>
<dbReference type="Pfam" id="PF13660">
    <property type="entry name" value="DUF4147"/>
    <property type="match status" value="1"/>
</dbReference>
<comment type="caution">
    <text evidence="3">The sequence shown here is derived from an EMBL/GenBank/DDBJ whole genome shotgun (WGS) entry which is preliminary data.</text>
</comment>
<reference evidence="3 4" key="1">
    <citation type="journal article" date="2016" name="Nat. Commun.">
        <title>Thousands of microbial genomes shed light on interconnected biogeochemical processes in an aquifer system.</title>
        <authorList>
            <person name="Anantharaman K."/>
            <person name="Brown C.T."/>
            <person name="Hug L.A."/>
            <person name="Sharon I."/>
            <person name="Castelle C.J."/>
            <person name="Probst A.J."/>
            <person name="Thomas B.C."/>
            <person name="Singh A."/>
            <person name="Wilkins M.J."/>
            <person name="Karaoz U."/>
            <person name="Brodie E.L."/>
            <person name="Williams K.H."/>
            <person name="Hubbard S.S."/>
            <person name="Banfield J.F."/>
        </authorList>
    </citation>
    <scope>NUCLEOTIDE SEQUENCE [LARGE SCALE GENOMIC DNA]</scope>
</reference>
<organism evidence="3 4">
    <name type="scientific">Candidatus Woykebacteria bacterium RBG_19FT_COMBO_43_10</name>
    <dbReference type="NCBI Taxonomy" id="1802598"/>
    <lineage>
        <taxon>Bacteria</taxon>
        <taxon>Candidatus Woykeibacteriota</taxon>
    </lineage>
</organism>
<dbReference type="SUPFAM" id="SSF82544">
    <property type="entry name" value="GckA/TtuD-like"/>
    <property type="match status" value="1"/>
</dbReference>
<dbReference type="Gene3D" id="3.40.50.10180">
    <property type="entry name" value="Glycerate kinase, MOFRL-like N-terminal domain"/>
    <property type="match status" value="1"/>
</dbReference>
<feature type="domain" description="MOFRL" evidence="1">
    <location>
        <begin position="317"/>
        <end position="418"/>
    </location>
</feature>
<evidence type="ECO:0008006" key="5">
    <source>
        <dbReference type="Google" id="ProtNLM"/>
    </source>
</evidence>
<accession>A0A1G1WHK0</accession>
<feature type="domain" description="MOFRL-associated" evidence="2">
    <location>
        <begin position="18"/>
        <end position="243"/>
    </location>
</feature>